<comment type="caution">
    <text evidence="1">The sequence shown here is derived from an EMBL/GenBank/DDBJ whole genome shotgun (WGS) entry which is preliminary data.</text>
</comment>
<organism evidence="1 2">
    <name type="scientific">Fodinicola feengrottensis</name>
    <dbReference type="NCBI Taxonomy" id="435914"/>
    <lineage>
        <taxon>Bacteria</taxon>
        <taxon>Bacillati</taxon>
        <taxon>Actinomycetota</taxon>
        <taxon>Actinomycetes</taxon>
        <taxon>Mycobacteriales</taxon>
        <taxon>Fodinicola</taxon>
    </lineage>
</organism>
<dbReference type="EMBL" id="BAAANY010000057">
    <property type="protein sequence ID" value="GAA1723308.1"/>
    <property type="molecule type" value="Genomic_DNA"/>
</dbReference>
<evidence type="ECO:0000313" key="2">
    <source>
        <dbReference type="Proteomes" id="UP001500618"/>
    </source>
</evidence>
<protein>
    <submittedName>
        <fullName evidence="1">Uncharacterized protein</fullName>
    </submittedName>
</protein>
<accession>A0ABN2JDG4</accession>
<gene>
    <name evidence="1" type="ORF">GCM10009765_84080</name>
</gene>
<name>A0ABN2JDG4_9ACTN</name>
<keyword evidence="2" id="KW-1185">Reference proteome</keyword>
<reference evidence="1 2" key="1">
    <citation type="journal article" date="2019" name="Int. J. Syst. Evol. Microbiol.">
        <title>The Global Catalogue of Microorganisms (GCM) 10K type strain sequencing project: providing services to taxonomists for standard genome sequencing and annotation.</title>
        <authorList>
            <consortium name="The Broad Institute Genomics Platform"/>
            <consortium name="The Broad Institute Genome Sequencing Center for Infectious Disease"/>
            <person name="Wu L."/>
            <person name="Ma J."/>
        </authorList>
    </citation>
    <scope>NUCLEOTIDE SEQUENCE [LARGE SCALE GENOMIC DNA]</scope>
    <source>
        <strain evidence="1 2">JCM 14718</strain>
    </source>
</reference>
<sequence length="97" mass="11196">MAVATTWRPLGPLLRLDRLTMGLSTTWSNYLRHWDRTLRTTLRRSLVRMWRRSSGDTGDLMVLMGWSSEEMASHYGASAAAERAQQTRVRMRIGENV</sequence>
<evidence type="ECO:0000313" key="1">
    <source>
        <dbReference type="EMBL" id="GAA1723308.1"/>
    </source>
</evidence>
<proteinExistence type="predicted"/>
<dbReference type="Proteomes" id="UP001500618">
    <property type="component" value="Unassembled WGS sequence"/>
</dbReference>